<evidence type="ECO:0000313" key="3">
    <source>
        <dbReference type="Proteomes" id="UP001301769"/>
    </source>
</evidence>
<reference evidence="2" key="1">
    <citation type="journal article" date="2023" name="Mol. Phylogenet. Evol.">
        <title>Genome-scale phylogeny and comparative genomics of the fungal order Sordariales.</title>
        <authorList>
            <person name="Hensen N."/>
            <person name="Bonometti L."/>
            <person name="Westerberg I."/>
            <person name="Brannstrom I.O."/>
            <person name="Guillou S."/>
            <person name="Cros-Aarteil S."/>
            <person name="Calhoun S."/>
            <person name="Haridas S."/>
            <person name="Kuo A."/>
            <person name="Mondo S."/>
            <person name="Pangilinan J."/>
            <person name="Riley R."/>
            <person name="LaButti K."/>
            <person name="Andreopoulos B."/>
            <person name="Lipzen A."/>
            <person name="Chen C."/>
            <person name="Yan M."/>
            <person name="Daum C."/>
            <person name="Ng V."/>
            <person name="Clum A."/>
            <person name="Steindorff A."/>
            <person name="Ohm R.A."/>
            <person name="Martin F."/>
            <person name="Silar P."/>
            <person name="Natvig D.O."/>
            <person name="Lalanne C."/>
            <person name="Gautier V."/>
            <person name="Ament-Velasquez S.L."/>
            <person name="Kruys A."/>
            <person name="Hutchinson M.I."/>
            <person name="Powell A.J."/>
            <person name="Barry K."/>
            <person name="Miller A.N."/>
            <person name="Grigoriev I.V."/>
            <person name="Debuchy R."/>
            <person name="Gladieux P."/>
            <person name="Hiltunen Thoren M."/>
            <person name="Johannesson H."/>
        </authorList>
    </citation>
    <scope>NUCLEOTIDE SEQUENCE</scope>
    <source>
        <strain evidence="2">PSN293</strain>
    </source>
</reference>
<proteinExistence type="predicted"/>
<keyword evidence="3" id="KW-1185">Reference proteome</keyword>
<feature type="compositionally biased region" description="Polar residues" evidence="1">
    <location>
        <begin position="87"/>
        <end position="97"/>
    </location>
</feature>
<feature type="compositionally biased region" description="Acidic residues" evidence="1">
    <location>
        <begin position="265"/>
        <end position="281"/>
    </location>
</feature>
<feature type="region of interest" description="Disordered" evidence="1">
    <location>
        <begin position="258"/>
        <end position="310"/>
    </location>
</feature>
<protein>
    <submittedName>
        <fullName evidence="2">Uncharacterized protein</fullName>
    </submittedName>
</protein>
<organism evidence="2 3">
    <name type="scientific">Rhypophila decipiens</name>
    <dbReference type="NCBI Taxonomy" id="261697"/>
    <lineage>
        <taxon>Eukaryota</taxon>
        <taxon>Fungi</taxon>
        <taxon>Dikarya</taxon>
        <taxon>Ascomycota</taxon>
        <taxon>Pezizomycotina</taxon>
        <taxon>Sordariomycetes</taxon>
        <taxon>Sordariomycetidae</taxon>
        <taxon>Sordariales</taxon>
        <taxon>Naviculisporaceae</taxon>
        <taxon>Rhypophila</taxon>
    </lineage>
</organism>
<reference evidence="2" key="2">
    <citation type="submission" date="2023-05" db="EMBL/GenBank/DDBJ databases">
        <authorList>
            <consortium name="Lawrence Berkeley National Laboratory"/>
            <person name="Steindorff A."/>
            <person name="Hensen N."/>
            <person name="Bonometti L."/>
            <person name="Westerberg I."/>
            <person name="Brannstrom I.O."/>
            <person name="Guillou S."/>
            <person name="Cros-Aarteil S."/>
            <person name="Calhoun S."/>
            <person name="Haridas S."/>
            <person name="Kuo A."/>
            <person name="Mondo S."/>
            <person name="Pangilinan J."/>
            <person name="Riley R."/>
            <person name="Labutti K."/>
            <person name="Andreopoulos B."/>
            <person name="Lipzen A."/>
            <person name="Chen C."/>
            <person name="Yanf M."/>
            <person name="Daum C."/>
            <person name="Ng V."/>
            <person name="Clum A."/>
            <person name="Ohm R."/>
            <person name="Martin F."/>
            <person name="Silar P."/>
            <person name="Natvig D."/>
            <person name="Lalanne C."/>
            <person name="Gautier V."/>
            <person name="Ament-Velasquez S.L."/>
            <person name="Kruys A."/>
            <person name="Hutchinson M.I."/>
            <person name="Powell A.J."/>
            <person name="Barry K."/>
            <person name="Miller A.N."/>
            <person name="Grigoriev I.V."/>
            <person name="Debuchy R."/>
            <person name="Gladieux P."/>
            <person name="Thoren M.H."/>
            <person name="Johannesson H."/>
        </authorList>
    </citation>
    <scope>NUCLEOTIDE SEQUENCE</scope>
    <source>
        <strain evidence="2">PSN293</strain>
    </source>
</reference>
<dbReference type="AlphaFoldDB" id="A0AAN6Y798"/>
<name>A0AAN6Y798_9PEZI</name>
<evidence type="ECO:0000256" key="1">
    <source>
        <dbReference type="SAM" id="MobiDB-lite"/>
    </source>
</evidence>
<feature type="region of interest" description="Disordered" evidence="1">
    <location>
        <begin position="82"/>
        <end position="107"/>
    </location>
</feature>
<accession>A0AAN6Y798</accession>
<comment type="caution">
    <text evidence="2">The sequence shown here is derived from an EMBL/GenBank/DDBJ whole genome shotgun (WGS) entry which is preliminary data.</text>
</comment>
<dbReference type="EMBL" id="MU858101">
    <property type="protein sequence ID" value="KAK4213963.1"/>
    <property type="molecule type" value="Genomic_DNA"/>
</dbReference>
<gene>
    <name evidence="2" type="ORF">QBC37DRAFT_373482</name>
</gene>
<sequence>MADSEGATSWFYRVPLAVPGSSTLTTSDTTFGDTLGGFSQPATQDLYDDDASQTTFEDALTHISDSTLPRISIESIDHLNSADPESAAQNDNDNPQPDTILPGPGPPQIQRLKTLNIRSSVHLSADESPEFSRQENNALEQFIYIISITDNQSNPPKSLGTYICIKGLLRERQLRIFHNTVSRRGVRNYFAPLRVCYDTRLIRYAASEEASTEPALPKSVETNCGQLLRTRREDGSEHLTTIGGLITFGDQCYIMTSSDHHQDSSDTDSTDTDSVDSDTTDEDSRNEWESASPVTTFGDEDYDDDIEPPLILGLKDDGHQPESVPGSNKLGGIPPAPHVSGIIEIDTPGILGQNSDNSHWRLILVSSDRLIPNRISIPTEIFGAPVISGNINGHRECDDLGPGTSVAINAGVTGITAGKVTGKPSYLVTNGRLQRVWTIALPPGTNLQRGDSGSWVLDQSLSVLGAVLAISDGYVYLVSIDEQLAQITEVLRQSQEADSVLHTKAEIPSMTTFLRCLAAMHTDSEENSTKNGPQTDSGVSFCSRDRLQLWEAS</sequence>
<dbReference type="Proteomes" id="UP001301769">
    <property type="component" value="Unassembled WGS sequence"/>
</dbReference>
<evidence type="ECO:0000313" key="2">
    <source>
        <dbReference type="EMBL" id="KAK4213963.1"/>
    </source>
</evidence>
<feature type="compositionally biased region" description="Acidic residues" evidence="1">
    <location>
        <begin position="298"/>
        <end position="307"/>
    </location>
</feature>